<organism evidence="2 3">
    <name type="scientific">Gaetbulibacter aquiaggeris</name>
    <dbReference type="NCBI Taxonomy" id="1735373"/>
    <lineage>
        <taxon>Bacteria</taxon>
        <taxon>Pseudomonadati</taxon>
        <taxon>Bacteroidota</taxon>
        <taxon>Flavobacteriia</taxon>
        <taxon>Flavobacteriales</taxon>
        <taxon>Flavobacteriaceae</taxon>
        <taxon>Gaetbulibacter</taxon>
    </lineage>
</organism>
<keyword evidence="3" id="KW-1185">Reference proteome</keyword>
<dbReference type="PANTHER" id="PTHR30212:SF2">
    <property type="entry name" value="PROTEIN YIIM"/>
    <property type="match status" value="1"/>
</dbReference>
<name>A0ABW7MN19_9FLAO</name>
<reference evidence="2 3" key="1">
    <citation type="submission" date="2024-02" db="EMBL/GenBank/DDBJ databases">
        <title>A Gaetbulibacter species isolated from tidal flats and genomic insights of their niches.</title>
        <authorList>
            <person name="Ye Y."/>
        </authorList>
    </citation>
    <scope>NUCLEOTIDE SEQUENCE [LARGE SCALE GENOMIC DNA]</scope>
    <source>
        <strain evidence="2 3">KEM-8</strain>
    </source>
</reference>
<dbReference type="Gene3D" id="2.40.33.20">
    <property type="entry name" value="PK beta-barrel domain-like"/>
    <property type="match status" value="1"/>
</dbReference>
<dbReference type="InterPro" id="IPR011037">
    <property type="entry name" value="Pyrv_Knase-like_insert_dom_sf"/>
</dbReference>
<dbReference type="InterPro" id="IPR005302">
    <property type="entry name" value="MoCF_Sase_C"/>
</dbReference>
<feature type="domain" description="MOSC" evidence="1">
    <location>
        <begin position="28"/>
        <end position="163"/>
    </location>
</feature>
<comment type="caution">
    <text evidence="2">The sequence shown here is derived from an EMBL/GenBank/DDBJ whole genome shotgun (WGS) entry which is preliminary data.</text>
</comment>
<evidence type="ECO:0000313" key="3">
    <source>
        <dbReference type="Proteomes" id="UP001610104"/>
    </source>
</evidence>
<gene>
    <name evidence="2" type="ORF">V8G56_05685</name>
</gene>
<dbReference type="PANTHER" id="PTHR30212">
    <property type="entry name" value="PROTEIN YIIM"/>
    <property type="match status" value="1"/>
</dbReference>
<accession>A0ABW7MN19</accession>
<dbReference type="PROSITE" id="PS51340">
    <property type="entry name" value="MOSC"/>
    <property type="match status" value="1"/>
</dbReference>
<dbReference type="InterPro" id="IPR052353">
    <property type="entry name" value="Benzoxazolinone_Detox_Enz"/>
</dbReference>
<dbReference type="Pfam" id="PF03473">
    <property type="entry name" value="MOSC"/>
    <property type="match status" value="1"/>
</dbReference>
<protein>
    <submittedName>
        <fullName evidence="2">MOSC domain-containing protein</fullName>
    </submittedName>
</protein>
<dbReference type="RefSeq" id="WP_395437456.1">
    <property type="nucleotide sequence ID" value="NZ_JBAWKC010000001.1"/>
</dbReference>
<sequence>MQIISTNIAQPTTIVWNGQEVVTGIFKTPINKSIFLGKHDVKGDEVTDRIHHGGEYKACYMFSADQYPYWKNLYPHLNWQYGMLGENLTVSGFDECQIMIGSIYKIGKTLIQITQPREPCFKFGVKFGTQEVLKQFIDHGFPGTYVRVLEEGLVKTGDTFKLIESAKDRLSVYDFFNLLFLKVKDQKLLKLAIENEAIPLKKRVQLKAFIH</sequence>
<evidence type="ECO:0000259" key="1">
    <source>
        <dbReference type="PROSITE" id="PS51340"/>
    </source>
</evidence>
<evidence type="ECO:0000313" key="2">
    <source>
        <dbReference type="EMBL" id="MFH6768217.1"/>
    </source>
</evidence>
<proteinExistence type="predicted"/>
<dbReference type="EMBL" id="JBAWKC010000001">
    <property type="protein sequence ID" value="MFH6768217.1"/>
    <property type="molecule type" value="Genomic_DNA"/>
</dbReference>
<dbReference type="SUPFAM" id="SSF50800">
    <property type="entry name" value="PK beta-barrel domain-like"/>
    <property type="match status" value="1"/>
</dbReference>
<dbReference type="Proteomes" id="UP001610104">
    <property type="component" value="Unassembled WGS sequence"/>
</dbReference>